<dbReference type="Gene3D" id="3.40.50.880">
    <property type="match status" value="1"/>
</dbReference>
<sequence>MRTATLFVFLFWSHQLCAQQVPDFDFDPNIDHPAYPTGRGPLVFIDEAHHNFHTIAGRYNAFAKVLQRDGYVVKPNTQPFTKANLQGVSVLVIANALHESNATQWAKPNPSAFTTEEIRVLDAWVKNGGSLFLIADHMPIAGAAEDLAAAFGYRFYNGFATDTTSGLFPGGKKELDLFRKTAGTLAEHPITKGITSIATFTGQAFQIPPKAVSLLTFDEKYQVLLPDTAWVFHQTTPRMPIKGFSQGAISEYGKGRLAVFGEAAMFSSQLKGKDKIPFGLKSPDAGQNLAFLLNLIHWLDRKNRVYTN</sequence>
<reference evidence="2 3" key="1">
    <citation type="submission" date="2018-11" db="EMBL/GenBank/DDBJ databases">
        <authorList>
            <person name="Zhou Z."/>
            <person name="Wang G."/>
        </authorList>
    </citation>
    <scope>NUCLEOTIDE SEQUENCE [LARGE SCALE GENOMIC DNA]</scope>
    <source>
        <strain evidence="2 3">KCTC42998</strain>
    </source>
</reference>
<dbReference type="OrthoDB" id="6397329at2"/>
<evidence type="ECO:0000256" key="1">
    <source>
        <dbReference type="SAM" id="SignalP"/>
    </source>
</evidence>
<evidence type="ECO:0000313" key="2">
    <source>
        <dbReference type="EMBL" id="RRB12354.1"/>
    </source>
</evidence>
<accession>A0A3P1CHJ8</accession>
<feature type="signal peptide" evidence="1">
    <location>
        <begin position="1"/>
        <end position="18"/>
    </location>
</feature>
<evidence type="ECO:0000313" key="3">
    <source>
        <dbReference type="Proteomes" id="UP000274271"/>
    </source>
</evidence>
<dbReference type="RefSeq" id="WP_124908307.1">
    <property type="nucleotide sequence ID" value="NZ_RQJP01000004.1"/>
</dbReference>
<dbReference type="Proteomes" id="UP000274271">
    <property type="component" value="Unassembled WGS sequence"/>
</dbReference>
<dbReference type="AlphaFoldDB" id="A0A3P1CHJ8"/>
<dbReference type="InterPro" id="IPR029062">
    <property type="entry name" value="Class_I_gatase-like"/>
</dbReference>
<proteinExistence type="predicted"/>
<dbReference type="SUPFAM" id="SSF52317">
    <property type="entry name" value="Class I glutamine amidotransferase-like"/>
    <property type="match status" value="1"/>
</dbReference>
<protein>
    <submittedName>
        <fullName evidence="2">DUF4350 domain-containing protein</fullName>
    </submittedName>
</protein>
<keyword evidence="1" id="KW-0732">Signal</keyword>
<keyword evidence="3" id="KW-1185">Reference proteome</keyword>
<comment type="caution">
    <text evidence="2">The sequence shown here is derived from an EMBL/GenBank/DDBJ whole genome shotgun (WGS) entry which is preliminary data.</text>
</comment>
<organism evidence="2 3">
    <name type="scientific">Larkinella knui</name>
    <dbReference type="NCBI Taxonomy" id="2025310"/>
    <lineage>
        <taxon>Bacteria</taxon>
        <taxon>Pseudomonadati</taxon>
        <taxon>Bacteroidota</taxon>
        <taxon>Cytophagia</taxon>
        <taxon>Cytophagales</taxon>
        <taxon>Spirosomataceae</taxon>
        <taxon>Larkinella</taxon>
    </lineage>
</organism>
<dbReference type="EMBL" id="RQJP01000004">
    <property type="protein sequence ID" value="RRB12354.1"/>
    <property type="molecule type" value="Genomic_DNA"/>
</dbReference>
<feature type="chain" id="PRO_5018071446" evidence="1">
    <location>
        <begin position="19"/>
        <end position="308"/>
    </location>
</feature>
<gene>
    <name evidence="2" type="ORF">EHT87_19335</name>
</gene>
<name>A0A3P1CHJ8_9BACT</name>